<dbReference type="EMBL" id="HBHT01004384">
    <property type="protein sequence ID" value="CAD9945705.1"/>
    <property type="molecule type" value="Transcribed_RNA"/>
</dbReference>
<proteinExistence type="predicted"/>
<dbReference type="PANTHER" id="PTHR45657">
    <property type="entry name" value="CRAL-TRIO DOMAIN-CONTAINING PROTEIN YKL091C-RELATED"/>
    <property type="match status" value="1"/>
</dbReference>
<dbReference type="PROSITE" id="PS50191">
    <property type="entry name" value="CRAL_TRIO"/>
    <property type="match status" value="1"/>
</dbReference>
<dbReference type="CDD" id="cd00170">
    <property type="entry name" value="SEC14"/>
    <property type="match status" value="1"/>
</dbReference>
<evidence type="ECO:0000259" key="2">
    <source>
        <dbReference type="PROSITE" id="PS50191"/>
    </source>
</evidence>
<reference evidence="3" key="1">
    <citation type="submission" date="2021-01" db="EMBL/GenBank/DDBJ databases">
        <authorList>
            <person name="Corre E."/>
            <person name="Pelletier E."/>
            <person name="Niang G."/>
            <person name="Scheremetjew M."/>
            <person name="Finn R."/>
            <person name="Kale V."/>
            <person name="Holt S."/>
            <person name="Cochrane G."/>
            <person name="Meng A."/>
            <person name="Brown T."/>
            <person name="Cohen L."/>
        </authorList>
    </citation>
    <scope>NUCLEOTIDE SEQUENCE</scope>
    <source>
        <strain evidence="3">CCMP125</strain>
    </source>
</reference>
<dbReference type="InterPro" id="IPR036865">
    <property type="entry name" value="CRAL-TRIO_dom_sf"/>
</dbReference>
<dbReference type="InterPro" id="IPR001251">
    <property type="entry name" value="CRAL-TRIO_dom"/>
</dbReference>
<dbReference type="InterPro" id="IPR036273">
    <property type="entry name" value="CRAL/TRIO_N_dom_sf"/>
</dbReference>
<sequence length="473" mass="53613">MRPRTNNNICISEYTNNNRITRHGIMRSSTQREAVCWKKSSSTRTIARTAIFAFLLPCIVQGPATTSATVFSEELRGWEDQSLLFWSAFEFSVDAALQYVGPIDTYLRGDDAPSQNCLDPHNSSPLACMGAQATPFFDDLITSVDDLIGSVVKNLSSVFAQSEEEQDGSAPLQKSLPIPRGGARFGGSDSAYSLFQKGDGSETDPDGIPTRYVVMQSGDRAKAQEALDATLKWRKEHNVDTILTRPHAAFDLCKAVFPHYFLGRDNQGDVVFLQRPAMTDLQLAKKNKISLEDLLFHYVFVNEYLWQILESQKPLGTMTSVIDLTGLQLSVLRKREMIQFMKLTVSTMDSHFPQRAHKTLIVNAPKWFNTLYKLVSPMMRESTRAKIEIHARGRKQDEALKKYLSQEARDSLPPSFWNKEKRGRKKKGKHQEEDDEEKEVDETMATFDTKMEQELRSYVLARLKDSGKKMQTV</sequence>
<dbReference type="PANTHER" id="PTHR45657:SF1">
    <property type="entry name" value="CRAL-TRIO DOMAIN-CONTAINING PROTEIN YKL091C-RELATED"/>
    <property type="match status" value="1"/>
</dbReference>
<protein>
    <recommendedName>
        <fullName evidence="2">CRAL-TRIO domain-containing protein</fullName>
    </recommendedName>
</protein>
<name>A0A7S2VA54_9STRA</name>
<evidence type="ECO:0000256" key="1">
    <source>
        <dbReference type="SAM" id="MobiDB-lite"/>
    </source>
</evidence>
<feature type="region of interest" description="Disordered" evidence="1">
    <location>
        <begin position="412"/>
        <end position="447"/>
    </location>
</feature>
<accession>A0A7S2VA54</accession>
<dbReference type="InterPro" id="IPR051026">
    <property type="entry name" value="PI/PC_transfer"/>
</dbReference>
<dbReference type="SUPFAM" id="SSF52087">
    <property type="entry name" value="CRAL/TRIO domain"/>
    <property type="match status" value="1"/>
</dbReference>
<evidence type="ECO:0000313" key="3">
    <source>
        <dbReference type="EMBL" id="CAD9945705.1"/>
    </source>
</evidence>
<dbReference type="AlphaFoldDB" id="A0A7S2VA54"/>
<feature type="domain" description="CRAL-TRIO" evidence="2">
    <location>
        <begin position="249"/>
        <end position="424"/>
    </location>
</feature>
<dbReference type="SUPFAM" id="SSF46938">
    <property type="entry name" value="CRAL/TRIO N-terminal domain"/>
    <property type="match status" value="1"/>
</dbReference>
<dbReference type="Gene3D" id="3.40.525.10">
    <property type="entry name" value="CRAL-TRIO lipid binding domain"/>
    <property type="match status" value="1"/>
</dbReference>
<organism evidence="3">
    <name type="scientific">Entomoneis paludosa</name>
    <dbReference type="NCBI Taxonomy" id="265537"/>
    <lineage>
        <taxon>Eukaryota</taxon>
        <taxon>Sar</taxon>
        <taxon>Stramenopiles</taxon>
        <taxon>Ochrophyta</taxon>
        <taxon>Bacillariophyta</taxon>
        <taxon>Bacillariophyceae</taxon>
        <taxon>Bacillariophycidae</taxon>
        <taxon>Entomoneidaceae</taxon>
        <taxon>Entomoneis</taxon>
    </lineage>
</organism>
<feature type="compositionally biased region" description="Acidic residues" evidence="1">
    <location>
        <begin position="433"/>
        <end position="442"/>
    </location>
</feature>
<gene>
    <name evidence="3" type="ORF">APAL1065_LOCUS2934</name>
</gene>
<dbReference type="Pfam" id="PF00650">
    <property type="entry name" value="CRAL_TRIO"/>
    <property type="match status" value="1"/>
</dbReference>
<dbReference type="SMART" id="SM00516">
    <property type="entry name" value="SEC14"/>
    <property type="match status" value="1"/>
</dbReference>